<dbReference type="Pfam" id="PF00254">
    <property type="entry name" value="FKBP_C"/>
    <property type="match status" value="1"/>
</dbReference>
<evidence type="ECO:0000256" key="2">
    <source>
        <dbReference type="ARBA" id="ARBA00013194"/>
    </source>
</evidence>
<comment type="catalytic activity">
    <reaction evidence="1 6">
        <text>[protein]-peptidylproline (omega=180) = [protein]-peptidylproline (omega=0)</text>
        <dbReference type="Rhea" id="RHEA:16237"/>
        <dbReference type="Rhea" id="RHEA-COMP:10747"/>
        <dbReference type="Rhea" id="RHEA-COMP:10748"/>
        <dbReference type="ChEBI" id="CHEBI:83833"/>
        <dbReference type="ChEBI" id="CHEBI:83834"/>
        <dbReference type="EC" id="5.2.1.8"/>
    </reaction>
</comment>
<dbReference type="InterPro" id="IPR046357">
    <property type="entry name" value="PPIase_dom_sf"/>
</dbReference>
<feature type="region of interest" description="Disordered" evidence="7">
    <location>
        <begin position="1"/>
        <end position="20"/>
    </location>
</feature>
<dbReference type="SUPFAM" id="SSF54534">
    <property type="entry name" value="FKBP-like"/>
    <property type="match status" value="1"/>
</dbReference>
<dbReference type="InterPro" id="IPR050689">
    <property type="entry name" value="FKBP-type_PPIase"/>
</dbReference>
<feature type="domain" description="PPIase FKBP-type" evidence="8">
    <location>
        <begin position="20"/>
        <end position="118"/>
    </location>
</feature>
<evidence type="ECO:0000259" key="8">
    <source>
        <dbReference type="PROSITE" id="PS50059"/>
    </source>
</evidence>
<evidence type="ECO:0000256" key="1">
    <source>
        <dbReference type="ARBA" id="ARBA00000971"/>
    </source>
</evidence>
<keyword evidence="4 6" id="KW-0413">Isomerase</keyword>
<dbReference type="PROSITE" id="PS50059">
    <property type="entry name" value="FKBP_PPIASE"/>
    <property type="match status" value="1"/>
</dbReference>
<evidence type="ECO:0000256" key="4">
    <source>
        <dbReference type="ARBA" id="ARBA00023235"/>
    </source>
</evidence>
<dbReference type="FunFam" id="3.10.50.40:FF:000006">
    <property type="entry name" value="Peptidyl-prolyl cis-trans isomerase"/>
    <property type="match status" value="1"/>
</dbReference>
<reference evidence="9" key="1">
    <citation type="submission" date="2021-07" db="EMBL/GenBank/DDBJ databases">
        <title>Elsinoe batatas strain:CRI-CJ2 Genome sequencing and assembly.</title>
        <authorList>
            <person name="Huang L."/>
        </authorList>
    </citation>
    <scope>NUCLEOTIDE SEQUENCE</scope>
    <source>
        <strain evidence="9">CRI-CJ2</strain>
    </source>
</reference>
<dbReference type="GO" id="GO:0005737">
    <property type="term" value="C:cytoplasm"/>
    <property type="evidence" value="ECO:0007669"/>
    <property type="project" value="TreeGrafter"/>
</dbReference>
<dbReference type="Proteomes" id="UP000809789">
    <property type="component" value="Unassembled WGS sequence"/>
</dbReference>
<dbReference type="InterPro" id="IPR001179">
    <property type="entry name" value="PPIase_FKBP_dom"/>
</dbReference>
<keyword evidence="3 6" id="KW-0697">Rotamase</keyword>
<dbReference type="OrthoDB" id="1902587at2759"/>
<sequence>MGVTKKTIKPGNGADKPQVGDTVTMEYTGFLSDTNARDNRGKQFDSSVGRGDFVTKIGLGQVIKGWDEGILTVDGGMTLGEKATLVISSDFGYGHRGFPGHIPPNSDLIFDVELKGINDKKA</sequence>
<keyword evidence="10" id="KW-1185">Reference proteome</keyword>
<comment type="similarity">
    <text evidence="5">Belongs to the FKBP-type PPIase family. FKBP1 subfamily.</text>
</comment>
<dbReference type="Gene3D" id="3.10.50.40">
    <property type="match status" value="1"/>
</dbReference>
<evidence type="ECO:0000256" key="3">
    <source>
        <dbReference type="ARBA" id="ARBA00023110"/>
    </source>
</evidence>
<evidence type="ECO:0000313" key="10">
    <source>
        <dbReference type="Proteomes" id="UP000809789"/>
    </source>
</evidence>
<evidence type="ECO:0000313" key="9">
    <source>
        <dbReference type="EMBL" id="KAG8631354.1"/>
    </source>
</evidence>
<organism evidence="9 10">
    <name type="scientific">Elsinoe batatas</name>
    <dbReference type="NCBI Taxonomy" id="2601811"/>
    <lineage>
        <taxon>Eukaryota</taxon>
        <taxon>Fungi</taxon>
        <taxon>Dikarya</taxon>
        <taxon>Ascomycota</taxon>
        <taxon>Pezizomycotina</taxon>
        <taxon>Dothideomycetes</taxon>
        <taxon>Dothideomycetidae</taxon>
        <taxon>Myriangiales</taxon>
        <taxon>Elsinoaceae</taxon>
        <taxon>Elsinoe</taxon>
    </lineage>
</organism>
<name>A0A8K0L7V1_9PEZI</name>
<dbReference type="EC" id="5.2.1.8" evidence="2 6"/>
<evidence type="ECO:0000256" key="6">
    <source>
        <dbReference type="PROSITE-ProRule" id="PRU00277"/>
    </source>
</evidence>
<evidence type="ECO:0000256" key="5">
    <source>
        <dbReference type="ARBA" id="ARBA00038106"/>
    </source>
</evidence>
<accession>A0A8K0L7V1</accession>
<dbReference type="PANTHER" id="PTHR10516:SF447">
    <property type="entry name" value="FK506-BINDING PROTEIN 1B"/>
    <property type="match status" value="1"/>
</dbReference>
<dbReference type="PANTHER" id="PTHR10516">
    <property type="entry name" value="PEPTIDYL-PROLYL CIS-TRANS ISOMERASE"/>
    <property type="match status" value="1"/>
</dbReference>
<dbReference type="AlphaFoldDB" id="A0A8K0L7V1"/>
<dbReference type="GO" id="GO:0003755">
    <property type="term" value="F:peptidyl-prolyl cis-trans isomerase activity"/>
    <property type="evidence" value="ECO:0007669"/>
    <property type="project" value="UniProtKB-KW"/>
</dbReference>
<evidence type="ECO:0000256" key="7">
    <source>
        <dbReference type="SAM" id="MobiDB-lite"/>
    </source>
</evidence>
<proteinExistence type="inferred from homology"/>
<comment type="caution">
    <text evidence="9">The sequence shown here is derived from an EMBL/GenBank/DDBJ whole genome shotgun (WGS) entry which is preliminary data.</text>
</comment>
<dbReference type="EMBL" id="JAESVG020000001">
    <property type="protein sequence ID" value="KAG8631354.1"/>
    <property type="molecule type" value="Genomic_DNA"/>
</dbReference>
<protein>
    <recommendedName>
        <fullName evidence="2 6">peptidylprolyl isomerase</fullName>
        <ecNumber evidence="2 6">5.2.1.8</ecNumber>
    </recommendedName>
</protein>
<gene>
    <name evidence="9" type="ORF">KVT40_000494</name>
</gene>